<name>A0A5B7JEE9_PORTR</name>
<accession>A0A5B7JEE9</accession>
<dbReference type="Proteomes" id="UP000324222">
    <property type="component" value="Unassembled WGS sequence"/>
</dbReference>
<organism evidence="1 2">
    <name type="scientific">Portunus trituberculatus</name>
    <name type="common">Swimming crab</name>
    <name type="synonym">Neptunus trituberculatus</name>
    <dbReference type="NCBI Taxonomy" id="210409"/>
    <lineage>
        <taxon>Eukaryota</taxon>
        <taxon>Metazoa</taxon>
        <taxon>Ecdysozoa</taxon>
        <taxon>Arthropoda</taxon>
        <taxon>Crustacea</taxon>
        <taxon>Multicrustacea</taxon>
        <taxon>Malacostraca</taxon>
        <taxon>Eumalacostraca</taxon>
        <taxon>Eucarida</taxon>
        <taxon>Decapoda</taxon>
        <taxon>Pleocyemata</taxon>
        <taxon>Brachyura</taxon>
        <taxon>Eubrachyura</taxon>
        <taxon>Portunoidea</taxon>
        <taxon>Portunidae</taxon>
        <taxon>Portuninae</taxon>
        <taxon>Portunus</taxon>
    </lineage>
</organism>
<evidence type="ECO:0000313" key="1">
    <source>
        <dbReference type="EMBL" id="MPC93289.1"/>
    </source>
</evidence>
<dbReference type="EMBL" id="VSRR010094365">
    <property type="protein sequence ID" value="MPC93289.1"/>
    <property type="molecule type" value="Genomic_DNA"/>
</dbReference>
<protein>
    <submittedName>
        <fullName evidence="1">Uncharacterized protein</fullName>
    </submittedName>
</protein>
<reference evidence="1 2" key="1">
    <citation type="submission" date="2019-05" db="EMBL/GenBank/DDBJ databases">
        <title>Another draft genome of Portunus trituberculatus and its Hox gene families provides insights of decapod evolution.</title>
        <authorList>
            <person name="Jeong J.-H."/>
            <person name="Song I."/>
            <person name="Kim S."/>
            <person name="Choi T."/>
            <person name="Kim D."/>
            <person name="Ryu S."/>
            <person name="Kim W."/>
        </authorList>
    </citation>
    <scope>NUCLEOTIDE SEQUENCE [LARGE SCALE GENOMIC DNA]</scope>
    <source>
        <tissue evidence="1">Muscle</tissue>
    </source>
</reference>
<evidence type="ECO:0000313" key="2">
    <source>
        <dbReference type="Proteomes" id="UP000324222"/>
    </source>
</evidence>
<sequence>MGKKGSLVTYIKDGVAVTMATRAPTRASESNVLYERLNDSIQTHSTHIEKAASMADVAGEKLSKK</sequence>
<comment type="caution">
    <text evidence="1">The sequence shown here is derived from an EMBL/GenBank/DDBJ whole genome shotgun (WGS) entry which is preliminary data.</text>
</comment>
<proteinExistence type="predicted"/>
<dbReference type="AlphaFoldDB" id="A0A5B7JEE9"/>
<keyword evidence="2" id="KW-1185">Reference proteome</keyword>
<gene>
    <name evidence="1" type="ORF">E2C01_088413</name>
</gene>